<sequence>MPGVSAFFRHPPAVTVLTVALCMHADSFFRSWDMERLAMAQQEAMAKTRDHVVDEAGSKIRQNTAYRIRASKRNSLVCFFN</sequence>
<dbReference type="EMBL" id="GGFK01014290">
    <property type="protein sequence ID" value="MBW47611.1"/>
    <property type="molecule type" value="Transcribed_RNA"/>
</dbReference>
<proteinExistence type="predicted"/>
<accession>A0A2M4B3K6</accession>
<dbReference type="AlphaFoldDB" id="A0A2M4B3K6"/>
<protein>
    <submittedName>
        <fullName evidence="1">Putative secreted protein</fullName>
    </submittedName>
</protein>
<evidence type="ECO:0000313" key="1">
    <source>
        <dbReference type="EMBL" id="MBW47611.1"/>
    </source>
</evidence>
<name>A0A2M4B3K6_9DIPT</name>
<organism evidence="1">
    <name type="scientific">Anopheles triannulatus</name>
    <dbReference type="NCBI Taxonomy" id="58253"/>
    <lineage>
        <taxon>Eukaryota</taxon>
        <taxon>Metazoa</taxon>
        <taxon>Ecdysozoa</taxon>
        <taxon>Arthropoda</taxon>
        <taxon>Hexapoda</taxon>
        <taxon>Insecta</taxon>
        <taxon>Pterygota</taxon>
        <taxon>Neoptera</taxon>
        <taxon>Endopterygota</taxon>
        <taxon>Diptera</taxon>
        <taxon>Nematocera</taxon>
        <taxon>Culicoidea</taxon>
        <taxon>Culicidae</taxon>
        <taxon>Anophelinae</taxon>
        <taxon>Anopheles</taxon>
    </lineage>
</organism>
<reference evidence="1" key="1">
    <citation type="submission" date="2018-01" db="EMBL/GenBank/DDBJ databases">
        <title>An insight into the sialome of Amazonian anophelines.</title>
        <authorList>
            <person name="Ribeiro J.M."/>
            <person name="Scarpassa V."/>
            <person name="Calvo E."/>
        </authorList>
    </citation>
    <scope>NUCLEOTIDE SEQUENCE</scope>
    <source>
        <tissue evidence="1">Salivary glands</tissue>
    </source>
</reference>